<sequence>MNSIRIVSVGEVLWDLFPGDECLGGAPANFAVHSARNGAAVVFVSAVGEDSRGTQAREILSSYSVDISFIQIKSEFPTGTVGVQLDAQGKPHFQIHENSAWDHLEWSNQFETLIATADAIYFGTLGQRASQSKKTIRRMLELARVRGLRRILDINLRAPFYTNEMLRDSLELATVLKLSDEELPKLLSALGFESTAEPSESLRWIRDKYALDLVAMTRGAAGALLITENDLVDQPGVKVVVQDTVGAGDAFAAALTVHYLLKKSLTEIARISSDVAAQTCTYSGALPPPLLNSSRIQRN</sequence>
<feature type="domain" description="Carbohydrate kinase PfkB" evidence="4">
    <location>
        <begin position="23"/>
        <end position="286"/>
    </location>
</feature>
<evidence type="ECO:0000313" key="6">
    <source>
        <dbReference type="Proteomes" id="UP000676194"/>
    </source>
</evidence>
<dbReference type="SUPFAM" id="SSF53613">
    <property type="entry name" value="Ribokinase-like"/>
    <property type="match status" value="1"/>
</dbReference>
<reference evidence="5" key="1">
    <citation type="submission" date="2021-05" db="EMBL/GenBank/DDBJ databases">
        <title>Complete genome sequence of the cellulolytic planctomycete Telmatocola sphagniphila SP2T and characterization of the first cellulase from planctomycetes.</title>
        <authorList>
            <person name="Rakitin A.L."/>
            <person name="Beletsky A.V."/>
            <person name="Naumoff D.G."/>
            <person name="Kulichevskaya I.S."/>
            <person name="Mardanov A.V."/>
            <person name="Ravin N.V."/>
            <person name="Dedysh S.N."/>
        </authorList>
    </citation>
    <scope>NUCLEOTIDE SEQUENCE</scope>
    <source>
        <strain evidence="5">SP2T</strain>
    </source>
</reference>
<dbReference type="Pfam" id="PF00294">
    <property type="entry name" value="PfkB"/>
    <property type="match status" value="1"/>
</dbReference>
<dbReference type="KEGG" id="tsph:KIH39_06215"/>
<organism evidence="5 6">
    <name type="scientific">Telmatocola sphagniphila</name>
    <dbReference type="NCBI Taxonomy" id="1123043"/>
    <lineage>
        <taxon>Bacteria</taxon>
        <taxon>Pseudomonadati</taxon>
        <taxon>Planctomycetota</taxon>
        <taxon>Planctomycetia</taxon>
        <taxon>Gemmatales</taxon>
        <taxon>Gemmataceae</taxon>
    </lineage>
</organism>
<accession>A0A8E6EW72</accession>
<dbReference type="PANTHER" id="PTHR43085">
    <property type="entry name" value="HEXOKINASE FAMILY MEMBER"/>
    <property type="match status" value="1"/>
</dbReference>
<dbReference type="PANTHER" id="PTHR43085:SF57">
    <property type="entry name" value="CARBOHYDRATE KINASE PFKB DOMAIN-CONTAINING PROTEIN"/>
    <property type="match status" value="1"/>
</dbReference>
<dbReference type="EMBL" id="CP074694">
    <property type="protein sequence ID" value="QVL33502.1"/>
    <property type="molecule type" value="Genomic_DNA"/>
</dbReference>
<dbReference type="CDD" id="cd01167">
    <property type="entry name" value="bac_FRK"/>
    <property type="match status" value="1"/>
</dbReference>
<keyword evidence="2" id="KW-0808">Transferase</keyword>
<dbReference type="Proteomes" id="UP000676194">
    <property type="component" value="Chromosome"/>
</dbReference>
<evidence type="ECO:0000256" key="3">
    <source>
        <dbReference type="ARBA" id="ARBA00022777"/>
    </source>
</evidence>
<dbReference type="InterPro" id="IPR050306">
    <property type="entry name" value="PfkB_Carbo_kinase"/>
</dbReference>
<dbReference type="Gene3D" id="3.40.1190.20">
    <property type="match status" value="1"/>
</dbReference>
<keyword evidence="6" id="KW-1185">Reference proteome</keyword>
<dbReference type="InterPro" id="IPR002173">
    <property type="entry name" value="Carboh/pur_kinase_PfkB_CS"/>
</dbReference>
<dbReference type="AlphaFoldDB" id="A0A8E6EW72"/>
<protein>
    <submittedName>
        <fullName evidence="5">Carbohydrate kinase</fullName>
    </submittedName>
</protein>
<name>A0A8E6EW72_9BACT</name>
<evidence type="ECO:0000256" key="1">
    <source>
        <dbReference type="ARBA" id="ARBA00010688"/>
    </source>
</evidence>
<dbReference type="GO" id="GO:0016301">
    <property type="term" value="F:kinase activity"/>
    <property type="evidence" value="ECO:0007669"/>
    <property type="project" value="UniProtKB-KW"/>
</dbReference>
<evidence type="ECO:0000313" key="5">
    <source>
        <dbReference type="EMBL" id="QVL33502.1"/>
    </source>
</evidence>
<gene>
    <name evidence="5" type="ORF">KIH39_06215</name>
</gene>
<dbReference type="InterPro" id="IPR011611">
    <property type="entry name" value="PfkB_dom"/>
</dbReference>
<proteinExistence type="inferred from homology"/>
<evidence type="ECO:0000256" key="2">
    <source>
        <dbReference type="ARBA" id="ARBA00022679"/>
    </source>
</evidence>
<dbReference type="InterPro" id="IPR029056">
    <property type="entry name" value="Ribokinase-like"/>
</dbReference>
<dbReference type="PROSITE" id="PS00584">
    <property type="entry name" value="PFKB_KINASES_2"/>
    <property type="match status" value="1"/>
</dbReference>
<evidence type="ECO:0000259" key="4">
    <source>
        <dbReference type="Pfam" id="PF00294"/>
    </source>
</evidence>
<dbReference type="RefSeq" id="WP_213498391.1">
    <property type="nucleotide sequence ID" value="NZ_CP074694.1"/>
</dbReference>
<keyword evidence="3 5" id="KW-0418">Kinase</keyword>
<comment type="similarity">
    <text evidence="1">Belongs to the carbohydrate kinase PfkB family.</text>
</comment>